<evidence type="ECO:0000313" key="3">
    <source>
        <dbReference type="Proteomes" id="UP000188318"/>
    </source>
</evidence>
<feature type="transmembrane region" description="Helical" evidence="1">
    <location>
        <begin position="39"/>
        <end position="58"/>
    </location>
</feature>
<dbReference type="EMBL" id="KV907501">
    <property type="protein sequence ID" value="OOF94478.1"/>
    <property type="molecule type" value="Genomic_DNA"/>
</dbReference>
<accession>A0A1R3RJ37</accession>
<name>A0A1R3RJ37_ASPC5</name>
<sequence length="73" mass="8019">MSIAQADTDQVQLLSPDGLKILLHIQHGRLQREAKAQGVSVLLLGTLHVAFHFLGLLTNHFHLHPEILLLAVA</sequence>
<reference evidence="3" key="1">
    <citation type="journal article" date="2017" name="Genome Biol.">
        <title>Comparative genomics reveals high biological diversity and specific adaptations in the industrially and medically important fungal genus Aspergillus.</title>
        <authorList>
            <person name="de Vries R.P."/>
            <person name="Riley R."/>
            <person name="Wiebenga A."/>
            <person name="Aguilar-Osorio G."/>
            <person name="Amillis S."/>
            <person name="Uchima C.A."/>
            <person name="Anderluh G."/>
            <person name="Asadollahi M."/>
            <person name="Askin M."/>
            <person name="Barry K."/>
            <person name="Battaglia E."/>
            <person name="Bayram O."/>
            <person name="Benocci T."/>
            <person name="Braus-Stromeyer S.A."/>
            <person name="Caldana C."/>
            <person name="Canovas D."/>
            <person name="Cerqueira G.C."/>
            <person name="Chen F."/>
            <person name="Chen W."/>
            <person name="Choi C."/>
            <person name="Clum A."/>
            <person name="Dos Santos R.A."/>
            <person name="Damasio A.R."/>
            <person name="Diallinas G."/>
            <person name="Emri T."/>
            <person name="Fekete E."/>
            <person name="Flipphi M."/>
            <person name="Freyberg S."/>
            <person name="Gallo A."/>
            <person name="Gournas C."/>
            <person name="Habgood R."/>
            <person name="Hainaut M."/>
            <person name="Harispe M.L."/>
            <person name="Henrissat B."/>
            <person name="Hilden K.S."/>
            <person name="Hope R."/>
            <person name="Hossain A."/>
            <person name="Karabika E."/>
            <person name="Karaffa L."/>
            <person name="Karanyi Z."/>
            <person name="Krasevec N."/>
            <person name="Kuo A."/>
            <person name="Kusch H."/>
            <person name="LaButti K."/>
            <person name="Lagendijk E.L."/>
            <person name="Lapidus A."/>
            <person name="Levasseur A."/>
            <person name="Lindquist E."/>
            <person name="Lipzen A."/>
            <person name="Logrieco A.F."/>
            <person name="MacCabe A."/>
            <person name="Maekelae M.R."/>
            <person name="Malavazi I."/>
            <person name="Melin P."/>
            <person name="Meyer V."/>
            <person name="Mielnichuk N."/>
            <person name="Miskei M."/>
            <person name="Molnar A.P."/>
            <person name="Mule G."/>
            <person name="Ngan C.Y."/>
            <person name="Orejas M."/>
            <person name="Orosz E."/>
            <person name="Ouedraogo J.P."/>
            <person name="Overkamp K.M."/>
            <person name="Park H.-S."/>
            <person name="Perrone G."/>
            <person name="Piumi F."/>
            <person name="Punt P.J."/>
            <person name="Ram A.F."/>
            <person name="Ramon A."/>
            <person name="Rauscher S."/>
            <person name="Record E."/>
            <person name="Riano-Pachon D.M."/>
            <person name="Robert V."/>
            <person name="Roehrig J."/>
            <person name="Ruller R."/>
            <person name="Salamov A."/>
            <person name="Salih N.S."/>
            <person name="Samson R.A."/>
            <person name="Sandor E."/>
            <person name="Sanguinetti M."/>
            <person name="Schuetze T."/>
            <person name="Sepcic K."/>
            <person name="Shelest E."/>
            <person name="Sherlock G."/>
            <person name="Sophianopoulou V."/>
            <person name="Squina F.M."/>
            <person name="Sun H."/>
            <person name="Susca A."/>
            <person name="Todd R.B."/>
            <person name="Tsang A."/>
            <person name="Unkles S.E."/>
            <person name="van de Wiele N."/>
            <person name="van Rossen-Uffink D."/>
            <person name="Oliveira J.V."/>
            <person name="Vesth T.C."/>
            <person name="Visser J."/>
            <person name="Yu J.-H."/>
            <person name="Zhou M."/>
            <person name="Andersen M.R."/>
            <person name="Archer D.B."/>
            <person name="Baker S.E."/>
            <person name="Benoit I."/>
            <person name="Brakhage A.A."/>
            <person name="Braus G.H."/>
            <person name="Fischer R."/>
            <person name="Frisvad J.C."/>
            <person name="Goldman G.H."/>
            <person name="Houbraken J."/>
            <person name="Oakley B."/>
            <person name="Pocsi I."/>
            <person name="Scazzocchio C."/>
            <person name="Seiboth B."/>
            <person name="vanKuyk P.A."/>
            <person name="Wortman J."/>
            <person name="Dyer P.S."/>
            <person name="Grigoriev I.V."/>
        </authorList>
    </citation>
    <scope>NUCLEOTIDE SEQUENCE [LARGE SCALE GENOMIC DNA]</scope>
    <source>
        <strain evidence="3">ITEM 5010</strain>
    </source>
</reference>
<keyword evidence="1" id="KW-1133">Transmembrane helix</keyword>
<keyword evidence="1" id="KW-0812">Transmembrane</keyword>
<evidence type="ECO:0000313" key="2">
    <source>
        <dbReference type="EMBL" id="OOF94478.1"/>
    </source>
</evidence>
<evidence type="ECO:0000256" key="1">
    <source>
        <dbReference type="SAM" id="Phobius"/>
    </source>
</evidence>
<keyword evidence="1" id="KW-0472">Membrane</keyword>
<gene>
    <name evidence="2" type="ORF">ASPCADRAFT_208158</name>
</gene>
<keyword evidence="3" id="KW-1185">Reference proteome</keyword>
<dbReference type="Proteomes" id="UP000188318">
    <property type="component" value="Unassembled WGS sequence"/>
</dbReference>
<dbReference type="VEuPathDB" id="FungiDB:ASPCADRAFT_208158"/>
<proteinExistence type="predicted"/>
<protein>
    <submittedName>
        <fullName evidence="2">Uncharacterized protein</fullName>
    </submittedName>
</protein>
<organism evidence="2 3">
    <name type="scientific">Aspergillus carbonarius (strain ITEM 5010)</name>
    <dbReference type="NCBI Taxonomy" id="602072"/>
    <lineage>
        <taxon>Eukaryota</taxon>
        <taxon>Fungi</taxon>
        <taxon>Dikarya</taxon>
        <taxon>Ascomycota</taxon>
        <taxon>Pezizomycotina</taxon>
        <taxon>Eurotiomycetes</taxon>
        <taxon>Eurotiomycetidae</taxon>
        <taxon>Eurotiales</taxon>
        <taxon>Aspergillaceae</taxon>
        <taxon>Aspergillus</taxon>
        <taxon>Aspergillus subgen. Circumdati</taxon>
    </lineage>
</organism>
<dbReference type="AlphaFoldDB" id="A0A1R3RJ37"/>